<dbReference type="GO" id="GO:0005737">
    <property type="term" value="C:cytoplasm"/>
    <property type="evidence" value="ECO:0007669"/>
    <property type="project" value="UniProtKB-SubCell"/>
</dbReference>
<evidence type="ECO:0000256" key="5">
    <source>
        <dbReference type="ARBA" id="ARBA00022490"/>
    </source>
</evidence>
<comment type="subcellular location">
    <subcellularLocation>
        <location evidence="1">Cytoplasm</location>
    </subcellularLocation>
</comment>
<evidence type="ECO:0000256" key="11">
    <source>
        <dbReference type="ARBA" id="ARBA00031350"/>
    </source>
</evidence>
<evidence type="ECO:0000256" key="7">
    <source>
        <dbReference type="ARBA" id="ARBA00022679"/>
    </source>
</evidence>
<keyword evidence="6 12" id="KW-0489">Methyltransferase</keyword>
<evidence type="ECO:0000256" key="4">
    <source>
        <dbReference type="ARBA" id="ARBA00013346"/>
    </source>
</evidence>
<dbReference type="SUPFAM" id="SSF53335">
    <property type="entry name" value="S-adenosyl-L-methionine-dependent methyltransferases"/>
    <property type="match status" value="1"/>
</dbReference>
<reference evidence="12 13" key="1">
    <citation type="submission" date="2012-02" db="EMBL/GenBank/DDBJ databases">
        <title>Improved High-Quality Draft sequence of Microvirga sp. WSM3557.</title>
        <authorList>
            <consortium name="US DOE Joint Genome Institute"/>
            <person name="Lucas S."/>
            <person name="Han J."/>
            <person name="Lapidus A."/>
            <person name="Cheng J.-F."/>
            <person name="Goodwin L."/>
            <person name="Pitluck S."/>
            <person name="Peters L."/>
            <person name="Zhang X."/>
            <person name="Detter J.C."/>
            <person name="Han C."/>
            <person name="Tapia R."/>
            <person name="Land M."/>
            <person name="Hauser L."/>
            <person name="Kyrpides N."/>
            <person name="Ivanova N."/>
            <person name="Pagani I."/>
            <person name="Brau L."/>
            <person name="Yates R."/>
            <person name="O'Hara G."/>
            <person name="Rui T."/>
            <person name="Howieson J."/>
            <person name="Reeve W."/>
            <person name="Woyke T."/>
        </authorList>
    </citation>
    <scope>NUCLEOTIDE SEQUENCE [LARGE SCALE GENOMIC DNA]</scope>
    <source>
        <strain evidence="12 13">WSM3557</strain>
    </source>
</reference>
<evidence type="ECO:0000313" key="12">
    <source>
        <dbReference type="EMBL" id="EIM26271.1"/>
    </source>
</evidence>
<evidence type="ECO:0000256" key="1">
    <source>
        <dbReference type="ARBA" id="ARBA00004496"/>
    </source>
</evidence>
<dbReference type="PANTHER" id="PTHR11579:SF0">
    <property type="entry name" value="PROTEIN-L-ISOASPARTATE(D-ASPARTATE) O-METHYLTRANSFERASE"/>
    <property type="match status" value="1"/>
</dbReference>
<keyword evidence="5" id="KW-0963">Cytoplasm</keyword>
<evidence type="ECO:0000256" key="9">
    <source>
        <dbReference type="ARBA" id="ARBA00030757"/>
    </source>
</evidence>
<comment type="similarity">
    <text evidence="2">Belongs to the methyltransferase superfamily. L-isoaspartyl/D-aspartyl protein methyltransferase family.</text>
</comment>
<dbReference type="InterPro" id="IPR000682">
    <property type="entry name" value="PCMT"/>
</dbReference>
<dbReference type="CDD" id="cd02440">
    <property type="entry name" value="AdoMet_MTases"/>
    <property type="match status" value="1"/>
</dbReference>
<dbReference type="AlphaFoldDB" id="I4YQM9"/>
<sequence precursor="true">MTENELSIVRRAYAKQIMAADWPVVSQQVEDAFAAVPREHFLGPGPWPIFRFWQNGYMTTPSADPVYLYTNDLVGIAPERHINNGQPSLHAHLLACAAPNEGEHVVHVGAGLGYYSAIMAEMIGPSGQVTAIEYELDLAARARENLSRYANVSVIQGDGASVPFEPADVIYVNAGTTKPADIWLDRLRDGGRLILPLTTDKSFRSAEPGPISRRGAVFLITRRGPDFLARWVSPVAIYPCAGLRDEASEHALAAAFEKGDWKRVTGLRRTANLPEEQCWLRAQGWSLTYEEPVA</sequence>
<proteinExistence type="inferred from homology"/>
<evidence type="ECO:0000256" key="10">
    <source>
        <dbReference type="ARBA" id="ARBA00031323"/>
    </source>
</evidence>
<dbReference type="RefSeq" id="WP_009492085.1">
    <property type="nucleotide sequence ID" value="NZ_CP141049.1"/>
</dbReference>
<dbReference type="EMBL" id="JH660645">
    <property type="protein sequence ID" value="EIM26271.1"/>
    <property type="molecule type" value="Genomic_DNA"/>
</dbReference>
<dbReference type="EC" id="2.1.1.77" evidence="3"/>
<dbReference type="GO" id="GO:0004719">
    <property type="term" value="F:protein-L-isoaspartate (D-aspartate) O-methyltransferase activity"/>
    <property type="evidence" value="ECO:0007669"/>
    <property type="project" value="UniProtKB-EC"/>
</dbReference>
<evidence type="ECO:0000256" key="2">
    <source>
        <dbReference type="ARBA" id="ARBA00005369"/>
    </source>
</evidence>
<organism evidence="12 13">
    <name type="scientific">Microvirga lotononidis</name>
    <dbReference type="NCBI Taxonomy" id="864069"/>
    <lineage>
        <taxon>Bacteria</taxon>
        <taxon>Pseudomonadati</taxon>
        <taxon>Pseudomonadota</taxon>
        <taxon>Alphaproteobacteria</taxon>
        <taxon>Hyphomicrobiales</taxon>
        <taxon>Methylobacteriaceae</taxon>
        <taxon>Microvirga</taxon>
    </lineage>
</organism>
<dbReference type="PANTHER" id="PTHR11579">
    <property type="entry name" value="PROTEIN-L-ISOASPARTATE O-METHYLTRANSFERASE"/>
    <property type="match status" value="1"/>
</dbReference>
<dbReference type="eggNOG" id="COG2518">
    <property type="taxonomic scope" value="Bacteria"/>
</dbReference>
<gene>
    <name evidence="12" type="ORF">MicloDRAFT_00028200</name>
</gene>
<keyword evidence="8" id="KW-0949">S-adenosyl-L-methionine</keyword>
<dbReference type="Gene3D" id="3.40.50.150">
    <property type="entry name" value="Vaccinia Virus protein VP39"/>
    <property type="match status" value="1"/>
</dbReference>
<protein>
    <recommendedName>
        <fullName evidence="4">Protein-L-isoaspartate O-methyltransferase</fullName>
        <ecNumber evidence="3">2.1.1.77</ecNumber>
    </recommendedName>
    <alternativeName>
        <fullName evidence="11">L-isoaspartyl protein carboxyl methyltransferase</fullName>
    </alternativeName>
    <alternativeName>
        <fullName evidence="9">Protein L-isoaspartyl methyltransferase</fullName>
    </alternativeName>
    <alternativeName>
        <fullName evidence="10">Protein-beta-aspartate methyltransferase</fullName>
    </alternativeName>
</protein>
<dbReference type="PATRIC" id="fig|864069.3.peg.3051"/>
<dbReference type="HOGENOM" id="CLU_066224_0_0_5"/>
<evidence type="ECO:0000256" key="6">
    <source>
        <dbReference type="ARBA" id="ARBA00022603"/>
    </source>
</evidence>
<dbReference type="STRING" id="864069.MicloDRAFT_00028200"/>
<keyword evidence="7 12" id="KW-0808">Transferase</keyword>
<evidence type="ECO:0000256" key="8">
    <source>
        <dbReference type="ARBA" id="ARBA00022691"/>
    </source>
</evidence>
<dbReference type="Proteomes" id="UP000003947">
    <property type="component" value="Unassembled WGS sequence"/>
</dbReference>
<dbReference type="InterPro" id="IPR029063">
    <property type="entry name" value="SAM-dependent_MTases_sf"/>
</dbReference>
<name>I4YQM9_9HYPH</name>
<dbReference type="Pfam" id="PF01135">
    <property type="entry name" value="PCMT"/>
    <property type="match status" value="1"/>
</dbReference>
<evidence type="ECO:0000256" key="3">
    <source>
        <dbReference type="ARBA" id="ARBA00011890"/>
    </source>
</evidence>
<dbReference type="OrthoDB" id="9807766at2"/>
<accession>I4YQM9</accession>
<evidence type="ECO:0000313" key="13">
    <source>
        <dbReference type="Proteomes" id="UP000003947"/>
    </source>
</evidence>
<dbReference type="GO" id="GO:0032259">
    <property type="term" value="P:methylation"/>
    <property type="evidence" value="ECO:0007669"/>
    <property type="project" value="UniProtKB-KW"/>
</dbReference>
<keyword evidence="13" id="KW-1185">Reference proteome</keyword>